<dbReference type="AlphaFoldDB" id="A0A8J6TLF9"/>
<proteinExistence type="predicted"/>
<gene>
    <name evidence="2" type="ORF">H8E23_04340</name>
</gene>
<dbReference type="EMBL" id="JACNJH010000098">
    <property type="protein sequence ID" value="MBC8360608.1"/>
    <property type="molecule type" value="Genomic_DNA"/>
</dbReference>
<organism evidence="2 3">
    <name type="scientific">Candidatus Desulfatibia profunda</name>
    <dbReference type="NCBI Taxonomy" id="2841695"/>
    <lineage>
        <taxon>Bacteria</taxon>
        <taxon>Pseudomonadati</taxon>
        <taxon>Thermodesulfobacteriota</taxon>
        <taxon>Desulfobacteria</taxon>
        <taxon>Desulfobacterales</taxon>
        <taxon>Desulfobacterales incertae sedis</taxon>
        <taxon>Candidatus Desulfatibia</taxon>
    </lineage>
</organism>
<evidence type="ECO:0000313" key="2">
    <source>
        <dbReference type="EMBL" id="MBC8360608.1"/>
    </source>
</evidence>
<dbReference type="InterPro" id="IPR002869">
    <property type="entry name" value="Pyrv_flavodox_OxRed_cen"/>
</dbReference>
<reference evidence="2 3" key="1">
    <citation type="submission" date="2020-08" db="EMBL/GenBank/DDBJ databases">
        <title>Bridging the membrane lipid divide: bacteria of the FCB group superphylum have the potential to synthesize archaeal ether lipids.</title>
        <authorList>
            <person name="Villanueva L."/>
            <person name="Von Meijenfeldt F.A.B."/>
            <person name="Westbye A.B."/>
            <person name="Yadav S."/>
            <person name="Hopmans E.C."/>
            <person name="Dutilh B.E."/>
            <person name="Sinninghe Damste J.S."/>
        </authorList>
    </citation>
    <scope>NUCLEOTIDE SEQUENCE [LARGE SCALE GENOMIC DNA]</scope>
    <source>
        <strain evidence="2">NIOZ-UU30</strain>
    </source>
</reference>
<keyword evidence="1" id="KW-0560">Oxidoreductase</keyword>
<comment type="caution">
    <text evidence="2">The sequence shown here is derived from an EMBL/GenBank/DDBJ whole genome shotgun (WGS) entry which is preliminary data.</text>
</comment>
<protein>
    <submittedName>
        <fullName evidence="2">2-oxoacid:acceptor oxidoreductase family protein</fullName>
    </submittedName>
</protein>
<dbReference type="SUPFAM" id="SSF53323">
    <property type="entry name" value="Pyruvate-ferredoxin oxidoreductase, PFOR, domain III"/>
    <property type="match status" value="1"/>
</dbReference>
<name>A0A8J6TLF9_9BACT</name>
<accession>A0A8J6TLF9</accession>
<sequence length="226" mass="25464">MKRDLVITNPSLGGSGYLTLVGSMANAAIKAGYYSTTYQCRGLAQAEGPMCLDIWISEKEIYGAVPQEINYMNGYDMTEIWRMFIEAGSQAEKVYSKDLTLIMDYRVIEPIAVTTSMKGPRYYSREELLEVLKKYKIAGDTLRLIVYDFSKYKQYASVLKGPYSFGVIVADLEKRNDIVKIPRKEAESAVREGAPQSGKIPQLNVEAFQRGYKDRSEANEGKVLMI</sequence>
<dbReference type="GO" id="GO:0016491">
    <property type="term" value="F:oxidoreductase activity"/>
    <property type="evidence" value="ECO:0007669"/>
    <property type="project" value="UniProtKB-KW"/>
</dbReference>
<dbReference type="Proteomes" id="UP000603434">
    <property type="component" value="Unassembled WGS sequence"/>
</dbReference>
<dbReference type="Gene3D" id="3.40.920.10">
    <property type="entry name" value="Pyruvate-ferredoxin oxidoreductase, PFOR, domain III"/>
    <property type="match status" value="1"/>
</dbReference>
<evidence type="ECO:0000313" key="3">
    <source>
        <dbReference type="Proteomes" id="UP000603434"/>
    </source>
</evidence>
<evidence type="ECO:0000256" key="1">
    <source>
        <dbReference type="ARBA" id="ARBA00023002"/>
    </source>
</evidence>